<dbReference type="InterPro" id="IPR051132">
    <property type="entry name" value="3-5_Exonuclease_domain"/>
</dbReference>
<dbReference type="InterPro" id="IPR036397">
    <property type="entry name" value="RNaseH_sf"/>
</dbReference>
<feature type="region of interest" description="Disordered" evidence="3">
    <location>
        <begin position="1"/>
        <end position="20"/>
    </location>
</feature>
<keyword evidence="1" id="KW-0540">Nuclease</keyword>
<evidence type="ECO:0000256" key="1">
    <source>
        <dbReference type="ARBA" id="ARBA00022722"/>
    </source>
</evidence>
<dbReference type="SUPFAM" id="SSF53098">
    <property type="entry name" value="Ribonuclease H-like"/>
    <property type="match status" value="2"/>
</dbReference>
<dbReference type="FunFam" id="3.30.420.10:FF:000054">
    <property type="entry name" value="Werner Syndrome-like exonuclease"/>
    <property type="match status" value="1"/>
</dbReference>
<dbReference type="CDD" id="cd06141">
    <property type="entry name" value="WRN_exo"/>
    <property type="match status" value="2"/>
</dbReference>
<dbReference type="InterPro" id="IPR002562">
    <property type="entry name" value="3'-5'_exonuclease_dom"/>
</dbReference>
<dbReference type="GO" id="GO:0003676">
    <property type="term" value="F:nucleic acid binding"/>
    <property type="evidence" value="ECO:0007669"/>
    <property type="project" value="InterPro"/>
</dbReference>
<dbReference type="GO" id="GO:0008408">
    <property type="term" value="F:3'-5' exonuclease activity"/>
    <property type="evidence" value="ECO:0007669"/>
    <property type="project" value="InterPro"/>
</dbReference>
<accession>A0A6V7PCI8</accession>
<dbReference type="GO" id="GO:0005737">
    <property type="term" value="C:cytoplasm"/>
    <property type="evidence" value="ECO:0007669"/>
    <property type="project" value="TreeGrafter"/>
</dbReference>
<feature type="region of interest" description="Disordered" evidence="3">
    <location>
        <begin position="218"/>
        <end position="290"/>
    </location>
</feature>
<keyword evidence="2" id="KW-0378">Hydrolase</keyword>
<dbReference type="EMBL" id="LR862147">
    <property type="protein sequence ID" value="CAD1828582.1"/>
    <property type="molecule type" value="Genomic_DNA"/>
</dbReference>
<dbReference type="InterPro" id="IPR012337">
    <property type="entry name" value="RNaseH-like_sf"/>
</dbReference>
<protein>
    <recommendedName>
        <fullName evidence="4">3'-5' exonuclease domain-containing protein</fullName>
    </recommendedName>
</protein>
<evidence type="ECO:0000259" key="4">
    <source>
        <dbReference type="SMART" id="SM00474"/>
    </source>
</evidence>
<sequence length="412" mass="46169">MYRRYSELTISTSPSPSTTQHTVRFSTQIIDTTVTNEASPAEDWIRTVRAAHWGGRIIVGLDCEWKPQYSRWAHNKVATLQLCVGNKCLILQLFYMDYIPQSVKNFLNGNDVILVGVGVDGYVTKLRNDYGLVCGESMDLDQLCRDYLGLLGQQRLGLKGYAREILGLNMEKPKWVTMSNWEVRTLREAQVQYACIDAYVSYRLGCKCGDAQRHAVHGHLQRLRRDPDDGDLVGRGRGGVGRGGAPRAPPPPRPPRGGARRGVAPQLLRRGRTQPRRPRPALRRAPLPRLLPPPRRLRPLALANFLADTRFAFVGVGVAGDAERLADECGLPVADAVDLRDLAAERTGRRQLKQMGLAGLAAEIMEVEVRKPSRVRMSRWDRRDLTLDQIGYACVDAFLSFEIGRRLFAGEF</sequence>
<feature type="compositionally biased region" description="Basic residues" evidence="3">
    <location>
        <begin position="269"/>
        <end position="282"/>
    </location>
</feature>
<gene>
    <name evidence="5" type="ORF">CB5_LOCUS11793</name>
</gene>
<feature type="compositionally biased region" description="Gly residues" evidence="3">
    <location>
        <begin position="233"/>
        <end position="244"/>
    </location>
</feature>
<organism evidence="5">
    <name type="scientific">Ananas comosus var. bracteatus</name>
    <name type="common">red pineapple</name>
    <dbReference type="NCBI Taxonomy" id="296719"/>
    <lineage>
        <taxon>Eukaryota</taxon>
        <taxon>Viridiplantae</taxon>
        <taxon>Streptophyta</taxon>
        <taxon>Embryophyta</taxon>
        <taxon>Tracheophyta</taxon>
        <taxon>Spermatophyta</taxon>
        <taxon>Magnoliopsida</taxon>
        <taxon>Liliopsida</taxon>
        <taxon>Poales</taxon>
        <taxon>Bromeliaceae</taxon>
        <taxon>Bromelioideae</taxon>
        <taxon>Ananas</taxon>
    </lineage>
</organism>
<dbReference type="SMART" id="SM00474">
    <property type="entry name" value="35EXOc"/>
    <property type="match status" value="1"/>
</dbReference>
<dbReference type="GO" id="GO:0006139">
    <property type="term" value="P:nucleobase-containing compound metabolic process"/>
    <property type="evidence" value="ECO:0007669"/>
    <property type="project" value="InterPro"/>
</dbReference>
<feature type="domain" description="3'-5' exonuclease" evidence="4">
    <location>
        <begin position="32"/>
        <end position="213"/>
    </location>
</feature>
<evidence type="ECO:0000256" key="2">
    <source>
        <dbReference type="ARBA" id="ARBA00022801"/>
    </source>
</evidence>
<feature type="compositionally biased region" description="Low complexity" evidence="3">
    <location>
        <begin position="9"/>
        <end position="19"/>
    </location>
</feature>
<name>A0A6V7PCI8_ANACO</name>
<dbReference type="Pfam" id="PF01612">
    <property type="entry name" value="DNA_pol_A_exo1"/>
    <property type="match status" value="2"/>
</dbReference>
<reference evidence="5" key="1">
    <citation type="submission" date="2020-07" db="EMBL/GenBank/DDBJ databases">
        <authorList>
            <person name="Lin J."/>
        </authorList>
    </citation>
    <scope>NUCLEOTIDE SEQUENCE</scope>
</reference>
<evidence type="ECO:0000256" key="3">
    <source>
        <dbReference type="SAM" id="MobiDB-lite"/>
    </source>
</evidence>
<dbReference type="AlphaFoldDB" id="A0A6V7PCI8"/>
<dbReference type="PANTHER" id="PTHR13620:SF121">
    <property type="entry name" value="EMB|CAB82946.1-RELATED"/>
    <property type="match status" value="1"/>
</dbReference>
<proteinExistence type="predicted"/>
<dbReference type="PANTHER" id="PTHR13620">
    <property type="entry name" value="3-5 EXONUCLEASE"/>
    <property type="match status" value="1"/>
</dbReference>
<dbReference type="Gene3D" id="3.30.420.10">
    <property type="entry name" value="Ribonuclease H-like superfamily/Ribonuclease H"/>
    <property type="match status" value="2"/>
</dbReference>
<dbReference type="GO" id="GO:0005634">
    <property type="term" value="C:nucleus"/>
    <property type="evidence" value="ECO:0007669"/>
    <property type="project" value="TreeGrafter"/>
</dbReference>
<evidence type="ECO:0000313" key="5">
    <source>
        <dbReference type="EMBL" id="CAD1828582.1"/>
    </source>
</evidence>